<keyword evidence="1 2" id="KW-0694">RNA-binding</keyword>
<protein>
    <submittedName>
        <fullName evidence="5">Protein boule</fullName>
    </submittedName>
</protein>
<dbReference type="Gene3D" id="3.30.70.330">
    <property type="match status" value="1"/>
</dbReference>
<organism evidence="5 6">
    <name type="scientific">Anaeramoeba flamelloides</name>
    <dbReference type="NCBI Taxonomy" id="1746091"/>
    <lineage>
        <taxon>Eukaryota</taxon>
        <taxon>Metamonada</taxon>
        <taxon>Anaeramoebidae</taxon>
        <taxon>Anaeramoeba</taxon>
    </lineage>
</organism>
<name>A0ABQ8YB17_9EUKA</name>
<comment type="caution">
    <text evidence="5">The sequence shown here is derived from an EMBL/GenBank/DDBJ whole genome shotgun (WGS) entry which is preliminary data.</text>
</comment>
<feature type="compositionally biased region" description="Basic and acidic residues" evidence="3">
    <location>
        <begin position="82"/>
        <end position="94"/>
    </location>
</feature>
<reference evidence="5" key="1">
    <citation type="submission" date="2022-08" db="EMBL/GenBank/DDBJ databases">
        <title>Novel sulfate-reducing endosymbionts in the free-living metamonad Anaeramoeba.</title>
        <authorList>
            <person name="Jerlstrom-Hultqvist J."/>
            <person name="Cepicka I."/>
            <person name="Gallot-Lavallee L."/>
            <person name="Salas-Leiva D."/>
            <person name="Curtis B.A."/>
            <person name="Zahonova K."/>
            <person name="Pipaliya S."/>
            <person name="Dacks J."/>
            <person name="Roger A.J."/>
        </authorList>
    </citation>
    <scope>NUCLEOTIDE SEQUENCE</scope>
    <source>
        <strain evidence="5">Schooner1</strain>
    </source>
</reference>
<feature type="compositionally biased region" description="Low complexity" evidence="3">
    <location>
        <begin position="95"/>
        <end position="144"/>
    </location>
</feature>
<dbReference type="EMBL" id="JAOAOG010000191">
    <property type="protein sequence ID" value="KAJ6241774.1"/>
    <property type="molecule type" value="Genomic_DNA"/>
</dbReference>
<feature type="region of interest" description="Disordered" evidence="3">
    <location>
        <begin position="78"/>
        <end position="144"/>
    </location>
</feature>
<evidence type="ECO:0000256" key="3">
    <source>
        <dbReference type="SAM" id="MobiDB-lite"/>
    </source>
</evidence>
<evidence type="ECO:0000313" key="6">
    <source>
        <dbReference type="Proteomes" id="UP001150062"/>
    </source>
</evidence>
<sequence>MTQEHKKRVFVGGISWKATKNSLENFFSAYGDVVDCRIILDHKTRRSKGFGFVTFETEESATKVKKVGNMEFLGKMMNVGDAFRRNDQNKDNKQSKNNNQQNRQNNQKYTRLNQNQNQGQNQYQNQNLKQQQDQEQQNQQMQQM</sequence>
<dbReference type="InterPro" id="IPR035979">
    <property type="entry name" value="RBD_domain_sf"/>
</dbReference>
<dbReference type="InterPro" id="IPR012677">
    <property type="entry name" value="Nucleotide-bd_a/b_plait_sf"/>
</dbReference>
<dbReference type="SMART" id="SM00360">
    <property type="entry name" value="RRM"/>
    <property type="match status" value="1"/>
</dbReference>
<feature type="domain" description="RRM" evidence="4">
    <location>
        <begin position="7"/>
        <end position="84"/>
    </location>
</feature>
<proteinExistence type="predicted"/>
<gene>
    <name evidence="5" type="ORF">M0813_00480</name>
</gene>
<dbReference type="PROSITE" id="PS50102">
    <property type="entry name" value="RRM"/>
    <property type="match status" value="1"/>
</dbReference>
<dbReference type="Pfam" id="PF00076">
    <property type="entry name" value="RRM_1"/>
    <property type="match status" value="1"/>
</dbReference>
<accession>A0ABQ8YB17</accession>
<dbReference type="PANTHER" id="PTHR11176:SF57">
    <property type="entry name" value="PROTEIN BOULE"/>
    <property type="match status" value="1"/>
</dbReference>
<evidence type="ECO:0000313" key="5">
    <source>
        <dbReference type="EMBL" id="KAJ6241774.1"/>
    </source>
</evidence>
<dbReference type="SUPFAM" id="SSF54928">
    <property type="entry name" value="RNA-binding domain, RBD"/>
    <property type="match status" value="1"/>
</dbReference>
<evidence type="ECO:0000259" key="4">
    <source>
        <dbReference type="PROSITE" id="PS50102"/>
    </source>
</evidence>
<dbReference type="InterPro" id="IPR000504">
    <property type="entry name" value="RRM_dom"/>
</dbReference>
<keyword evidence="6" id="KW-1185">Reference proteome</keyword>
<dbReference type="Proteomes" id="UP001150062">
    <property type="component" value="Unassembled WGS sequence"/>
</dbReference>
<dbReference type="PANTHER" id="PTHR11176">
    <property type="entry name" value="BOULE-RELATED"/>
    <property type="match status" value="1"/>
</dbReference>
<evidence type="ECO:0000256" key="2">
    <source>
        <dbReference type="PROSITE-ProRule" id="PRU00176"/>
    </source>
</evidence>
<evidence type="ECO:0000256" key="1">
    <source>
        <dbReference type="ARBA" id="ARBA00022884"/>
    </source>
</evidence>